<evidence type="ECO:0000256" key="1">
    <source>
        <dbReference type="ARBA" id="ARBA00022801"/>
    </source>
</evidence>
<dbReference type="HOGENOM" id="CLU_037162_2_2_1"/>
<name>A0A067M652_BOTB1</name>
<accession>A0A067M652</accession>
<dbReference type="PROSITE" id="PS00893">
    <property type="entry name" value="NUDIX_BOX"/>
    <property type="match status" value="1"/>
</dbReference>
<evidence type="ECO:0000313" key="3">
    <source>
        <dbReference type="EMBL" id="KDQ10190.1"/>
    </source>
</evidence>
<dbReference type="InterPro" id="IPR020084">
    <property type="entry name" value="NUDIX_hydrolase_CS"/>
</dbReference>
<gene>
    <name evidence="3" type="ORF">BOTBODRAFT_36467</name>
</gene>
<dbReference type="OrthoDB" id="10259236at2759"/>
<reference evidence="4" key="1">
    <citation type="journal article" date="2014" name="Proc. Natl. Acad. Sci. U.S.A.">
        <title>Extensive sampling of basidiomycete genomes demonstrates inadequacy of the white-rot/brown-rot paradigm for wood decay fungi.</title>
        <authorList>
            <person name="Riley R."/>
            <person name="Salamov A.A."/>
            <person name="Brown D.W."/>
            <person name="Nagy L.G."/>
            <person name="Floudas D."/>
            <person name="Held B.W."/>
            <person name="Levasseur A."/>
            <person name="Lombard V."/>
            <person name="Morin E."/>
            <person name="Otillar R."/>
            <person name="Lindquist E.A."/>
            <person name="Sun H."/>
            <person name="LaButti K.M."/>
            <person name="Schmutz J."/>
            <person name="Jabbour D."/>
            <person name="Luo H."/>
            <person name="Baker S.E."/>
            <person name="Pisabarro A.G."/>
            <person name="Walton J.D."/>
            <person name="Blanchette R.A."/>
            <person name="Henrissat B."/>
            <person name="Martin F."/>
            <person name="Cullen D."/>
            <person name="Hibbett D.S."/>
            <person name="Grigoriev I.V."/>
        </authorList>
    </citation>
    <scope>NUCLEOTIDE SEQUENCE [LARGE SCALE GENOMIC DNA]</scope>
    <source>
        <strain evidence="4">FD-172 SS1</strain>
    </source>
</reference>
<keyword evidence="4" id="KW-1185">Reference proteome</keyword>
<organism evidence="3 4">
    <name type="scientific">Botryobasidium botryosum (strain FD-172 SS1)</name>
    <dbReference type="NCBI Taxonomy" id="930990"/>
    <lineage>
        <taxon>Eukaryota</taxon>
        <taxon>Fungi</taxon>
        <taxon>Dikarya</taxon>
        <taxon>Basidiomycota</taxon>
        <taxon>Agaricomycotina</taxon>
        <taxon>Agaricomycetes</taxon>
        <taxon>Cantharellales</taxon>
        <taxon>Botryobasidiaceae</taxon>
        <taxon>Botryobasidium</taxon>
    </lineage>
</organism>
<dbReference type="Gene3D" id="3.90.79.10">
    <property type="entry name" value="Nucleoside Triphosphate Pyrophosphohydrolase"/>
    <property type="match status" value="1"/>
</dbReference>
<dbReference type="EMBL" id="KL198070">
    <property type="protein sequence ID" value="KDQ10190.1"/>
    <property type="molecule type" value="Genomic_DNA"/>
</dbReference>
<dbReference type="AlphaFoldDB" id="A0A067M652"/>
<dbReference type="STRING" id="930990.A0A067M652"/>
<dbReference type="PANTHER" id="PTHR21340:SF0">
    <property type="entry name" value="BIS(5'-NUCLEOSYL)-TETRAPHOSPHATASE [ASYMMETRICAL]"/>
    <property type="match status" value="1"/>
</dbReference>
<dbReference type="Proteomes" id="UP000027195">
    <property type="component" value="Unassembled WGS sequence"/>
</dbReference>
<dbReference type="PANTHER" id="PTHR21340">
    <property type="entry name" value="DIADENOSINE 5,5-P1,P4-TETRAPHOSPHATE PYROPHOSPHOHYDROLASE MUTT"/>
    <property type="match status" value="1"/>
</dbReference>
<evidence type="ECO:0000259" key="2">
    <source>
        <dbReference type="PROSITE" id="PS51462"/>
    </source>
</evidence>
<dbReference type="InParanoid" id="A0A067M652"/>
<proteinExistence type="predicted"/>
<protein>
    <recommendedName>
        <fullName evidence="2">Nudix hydrolase domain-containing protein</fullName>
    </recommendedName>
</protein>
<dbReference type="PROSITE" id="PS51462">
    <property type="entry name" value="NUDIX"/>
    <property type="match status" value="1"/>
</dbReference>
<dbReference type="GO" id="GO:0004081">
    <property type="term" value="F:bis(5'-nucleosyl)-tetraphosphatase (asymmetrical) activity"/>
    <property type="evidence" value="ECO:0007669"/>
    <property type="project" value="TreeGrafter"/>
</dbReference>
<evidence type="ECO:0000313" key="4">
    <source>
        <dbReference type="Proteomes" id="UP000027195"/>
    </source>
</evidence>
<dbReference type="GO" id="GO:0006167">
    <property type="term" value="P:AMP biosynthetic process"/>
    <property type="evidence" value="ECO:0007669"/>
    <property type="project" value="TreeGrafter"/>
</dbReference>
<dbReference type="InterPro" id="IPR015797">
    <property type="entry name" value="NUDIX_hydrolase-like_dom_sf"/>
</dbReference>
<sequence length="191" mass="21796">MAAPKFPTLQLFSPEFLICAGAILFQPPRDRPDSPLQVCILFHPQKDEYLLPKGRKDISENPYHTALRETYEETGYPCDFLPVRMHTRAPQAGEDIKDTANGRELFPLTEPFAMTFRNVGGGTDKNYKMIWWFIAKVTGEKQEGTMTASEGFQSCWFSETEVVEKLTFESDRDVVRKALELVRATYVTDST</sequence>
<dbReference type="GO" id="GO:0006754">
    <property type="term" value="P:ATP biosynthetic process"/>
    <property type="evidence" value="ECO:0007669"/>
    <property type="project" value="TreeGrafter"/>
</dbReference>
<dbReference type="InterPro" id="IPR000086">
    <property type="entry name" value="NUDIX_hydrolase_dom"/>
</dbReference>
<dbReference type="Pfam" id="PF00293">
    <property type="entry name" value="NUDIX"/>
    <property type="match status" value="1"/>
</dbReference>
<keyword evidence="1" id="KW-0378">Hydrolase</keyword>
<dbReference type="SUPFAM" id="SSF55811">
    <property type="entry name" value="Nudix"/>
    <property type="match status" value="1"/>
</dbReference>
<dbReference type="InterPro" id="IPR051325">
    <property type="entry name" value="Nudix_hydrolase_domain"/>
</dbReference>
<feature type="domain" description="Nudix hydrolase" evidence="2">
    <location>
        <begin position="15"/>
        <end position="180"/>
    </location>
</feature>